<feature type="domain" description="Major facilitator superfamily (MFS) profile" evidence="7">
    <location>
        <begin position="11"/>
        <end position="396"/>
    </location>
</feature>
<comment type="caution">
    <text evidence="8">The sequence shown here is derived from an EMBL/GenBank/DDBJ whole genome shotgun (WGS) entry which is preliminary data.</text>
</comment>
<dbReference type="Gene3D" id="1.20.1250.20">
    <property type="entry name" value="MFS general substrate transporter like domains"/>
    <property type="match status" value="1"/>
</dbReference>
<evidence type="ECO:0000259" key="7">
    <source>
        <dbReference type="PROSITE" id="PS50850"/>
    </source>
</evidence>
<dbReference type="InterPro" id="IPR011701">
    <property type="entry name" value="MFS"/>
</dbReference>
<evidence type="ECO:0000313" key="9">
    <source>
        <dbReference type="Proteomes" id="UP001528823"/>
    </source>
</evidence>
<evidence type="ECO:0000256" key="4">
    <source>
        <dbReference type="ARBA" id="ARBA00022989"/>
    </source>
</evidence>
<keyword evidence="5 6" id="KW-0472">Membrane</keyword>
<keyword evidence="4 6" id="KW-1133">Transmembrane helix</keyword>
<dbReference type="RefSeq" id="WP_274688377.1">
    <property type="nucleotide sequence ID" value="NZ_JAPMOU010000008.1"/>
</dbReference>
<feature type="transmembrane region" description="Helical" evidence="6">
    <location>
        <begin position="255"/>
        <end position="272"/>
    </location>
</feature>
<organism evidence="8 9">
    <name type="scientific">Spartinivicinus poritis</name>
    <dbReference type="NCBI Taxonomy" id="2994640"/>
    <lineage>
        <taxon>Bacteria</taxon>
        <taxon>Pseudomonadati</taxon>
        <taxon>Pseudomonadota</taxon>
        <taxon>Gammaproteobacteria</taxon>
        <taxon>Oceanospirillales</taxon>
        <taxon>Zooshikellaceae</taxon>
        <taxon>Spartinivicinus</taxon>
    </lineage>
</organism>
<feature type="transmembrane region" description="Helical" evidence="6">
    <location>
        <begin position="217"/>
        <end position="235"/>
    </location>
</feature>
<dbReference type="SUPFAM" id="SSF103473">
    <property type="entry name" value="MFS general substrate transporter"/>
    <property type="match status" value="1"/>
</dbReference>
<keyword evidence="2" id="KW-0813">Transport</keyword>
<evidence type="ECO:0000256" key="6">
    <source>
        <dbReference type="SAM" id="Phobius"/>
    </source>
</evidence>
<dbReference type="PANTHER" id="PTHR23506">
    <property type="entry name" value="GH10249P"/>
    <property type="match status" value="1"/>
</dbReference>
<evidence type="ECO:0000313" key="8">
    <source>
        <dbReference type="EMBL" id="MDE1462018.1"/>
    </source>
</evidence>
<dbReference type="CDD" id="cd17473">
    <property type="entry name" value="MFS_arabinose_efflux_permease_like"/>
    <property type="match status" value="1"/>
</dbReference>
<dbReference type="PROSITE" id="PS50850">
    <property type="entry name" value="MFS"/>
    <property type="match status" value="1"/>
</dbReference>
<dbReference type="InterPro" id="IPR020846">
    <property type="entry name" value="MFS_dom"/>
</dbReference>
<dbReference type="Pfam" id="PF07690">
    <property type="entry name" value="MFS_1"/>
    <property type="match status" value="1"/>
</dbReference>
<sequence>MSSATNNNRLRNITLLLTSTMTVMSGATIAPALPDMQTHFQHLENADFLVKLILTIPAIFIAIFAPLVGWLLDHWKKKPVIILSVILYGVAGTSSYIFTDSLYAILVGRALLGIAVAGIMTSCTTLASDYFAATQLNKFMGLQAAFGGYGGVLFLLLGGVLADVNWTTPFLIYLTAFCILPAIIIYLYEPSTTGNSSPPNVSNQPSQDNTMPTANRFIILCFFLAVAEVLVLYMVPTHFPFYLAAIEPVSNTQTGIAIATMLLTMSTVSIGYQKAKHYFSFTQLHGLGLLLLGGGFLLLSNMNSYTEAYYGLIISGIGLGLVRPNLMVWLMSSIPPHSKGKIIGGISSCFFIGQFLSPLLTEPLVKAVDFAQAFQVIGLVIITLALLFVSYSGIQYVTHSKSKDNKLDNSRLAEK</sequence>
<name>A0ABT5U6L7_9GAMM</name>
<feature type="transmembrane region" description="Helical" evidence="6">
    <location>
        <begin position="48"/>
        <end position="72"/>
    </location>
</feature>
<evidence type="ECO:0000256" key="1">
    <source>
        <dbReference type="ARBA" id="ARBA00004141"/>
    </source>
</evidence>
<feature type="transmembrane region" description="Helical" evidence="6">
    <location>
        <begin position="342"/>
        <end position="361"/>
    </location>
</feature>
<feature type="transmembrane region" description="Helical" evidence="6">
    <location>
        <begin position="144"/>
        <end position="164"/>
    </location>
</feature>
<dbReference type="InterPro" id="IPR036259">
    <property type="entry name" value="MFS_trans_sf"/>
</dbReference>
<dbReference type="InterPro" id="IPR022324">
    <property type="entry name" value="Bacilysin_exporter_BacE_put"/>
</dbReference>
<evidence type="ECO:0000256" key="2">
    <source>
        <dbReference type="ARBA" id="ARBA00022448"/>
    </source>
</evidence>
<feature type="transmembrane region" description="Helical" evidence="6">
    <location>
        <begin position="284"/>
        <end position="302"/>
    </location>
</feature>
<evidence type="ECO:0000256" key="3">
    <source>
        <dbReference type="ARBA" id="ARBA00022692"/>
    </source>
</evidence>
<accession>A0ABT5U6L7</accession>
<dbReference type="PRINTS" id="PR01988">
    <property type="entry name" value="EXPORTERBACE"/>
</dbReference>
<feature type="transmembrane region" description="Helical" evidence="6">
    <location>
        <begin position="170"/>
        <end position="188"/>
    </location>
</feature>
<comment type="subcellular location">
    <subcellularLocation>
        <location evidence="1">Membrane</location>
        <topology evidence="1">Multi-pass membrane protein</topology>
    </subcellularLocation>
</comment>
<keyword evidence="9" id="KW-1185">Reference proteome</keyword>
<dbReference type="Proteomes" id="UP001528823">
    <property type="component" value="Unassembled WGS sequence"/>
</dbReference>
<dbReference type="EMBL" id="JAPMOU010000008">
    <property type="protein sequence ID" value="MDE1462018.1"/>
    <property type="molecule type" value="Genomic_DNA"/>
</dbReference>
<dbReference type="PANTHER" id="PTHR23506:SF23">
    <property type="entry name" value="GH10249P"/>
    <property type="match status" value="1"/>
</dbReference>
<feature type="transmembrane region" description="Helical" evidence="6">
    <location>
        <begin position="373"/>
        <end position="394"/>
    </location>
</feature>
<evidence type="ECO:0000256" key="5">
    <source>
        <dbReference type="ARBA" id="ARBA00023136"/>
    </source>
</evidence>
<proteinExistence type="predicted"/>
<feature type="transmembrane region" description="Helical" evidence="6">
    <location>
        <begin position="79"/>
        <end position="98"/>
    </location>
</feature>
<gene>
    <name evidence="8" type="ORF">ORQ98_08545</name>
</gene>
<keyword evidence="3 6" id="KW-0812">Transmembrane</keyword>
<reference evidence="8 9" key="1">
    <citation type="submission" date="2022-11" db="EMBL/GenBank/DDBJ databases">
        <title>Spartinivicinus poritis sp. nov., isolated from scleractinian coral Porites lutea.</title>
        <authorList>
            <person name="Zhang G."/>
            <person name="Cai L."/>
            <person name="Wei Q."/>
        </authorList>
    </citation>
    <scope>NUCLEOTIDE SEQUENCE [LARGE SCALE GENOMIC DNA]</scope>
    <source>
        <strain evidence="8 9">A2-2</strain>
    </source>
</reference>
<feature type="transmembrane region" description="Helical" evidence="6">
    <location>
        <begin position="110"/>
        <end position="132"/>
    </location>
</feature>
<protein>
    <submittedName>
        <fullName evidence="8">MFS transporter</fullName>
    </submittedName>
</protein>
<feature type="transmembrane region" description="Helical" evidence="6">
    <location>
        <begin position="308"/>
        <end position="330"/>
    </location>
</feature>
<dbReference type="InterPro" id="IPR050930">
    <property type="entry name" value="MFS_Vesicular_Transporter"/>
</dbReference>